<dbReference type="SUPFAM" id="SSF56317">
    <property type="entry name" value="Carbon-nitrogen hydrolase"/>
    <property type="match status" value="1"/>
</dbReference>
<feature type="transmembrane region" description="Helical" evidence="9">
    <location>
        <begin position="520"/>
        <end position="537"/>
    </location>
</feature>
<evidence type="ECO:0000256" key="1">
    <source>
        <dbReference type="ARBA" id="ARBA00004651"/>
    </source>
</evidence>
<name>A0A917M5Z5_9BACT</name>
<feature type="transmembrane region" description="Helical" evidence="9">
    <location>
        <begin position="119"/>
        <end position="138"/>
    </location>
</feature>
<protein>
    <recommendedName>
        <fullName evidence="9">Apolipoprotein N-acyltransferase</fullName>
        <shortName evidence="9">ALP N-acyltransferase</shortName>
        <ecNumber evidence="9">2.3.1.269</ecNumber>
    </recommendedName>
</protein>
<dbReference type="Pfam" id="PF00795">
    <property type="entry name" value="CN_hydrolase"/>
    <property type="match status" value="1"/>
</dbReference>
<evidence type="ECO:0000256" key="6">
    <source>
        <dbReference type="ARBA" id="ARBA00022989"/>
    </source>
</evidence>
<gene>
    <name evidence="9 11" type="primary">lnt</name>
    <name evidence="11" type="ORF">GCM10011585_24310</name>
</gene>
<dbReference type="EC" id="2.3.1.269" evidence="9"/>
<evidence type="ECO:0000259" key="10">
    <source>
        <dbReference type="PROSITE" id="PS50263"/>
    </source>
</evidence>
<feature type="transmembrane region" description="Helical" evidence="9">
    <location>
        <begin position="193"/>
        <end position="213"/>
    </location>
</feature>
<feature type="transmembrane region" description="Helical" evidence="9">
    <location>
        <begin position="85"/>
        <end position="107"/>
    </location>
</feature>
<comment type="similarity">
    <text evidence="2 9">Belongs to the CN hydrolase family. Apolipoprotein N-acyltransferase subfamily.</text>
</comment>
<dbReference type="GO" id="GO:0042158">
    <property type="term" value="P:lipoprotein biosynthetic process"/>
    <property type="evidence" value="ECO:0007669"/>
    <property type="project" value="UniProtKB-UniRule"/>
</dbReference>
<evidence type="ECO:0000256" key="4">
    <source>
        <dbReference type="ARBA" id="ARBA00022679"/>
    </source>
</evidence>
<evidence type="ECO:0000256" key="8">
    <source>
        <dbReference type="ARBA" id="ARBA00023315"/>
    </source>
</evidence>
<keyword evidence="7 9" id="KW-0472">Membrane</keyword>
<feature type="domain" description="CN hydrolase" evidence="10">
    <location>
        <begin position="263"/>
        <end position="513"/>
    </location>
</feature>
<dbReference type="RefSeq" id="WP_188555215.1">
    <property type="nucleotide sequence ID" value="NZ_JAGSYJ010000003.1"/>
</dbReference>
<dbReference type="InterPro" id="IPR003010">
    <property type="entry name" value="C-N_Hydrolase"/>
</dbReference>
<organism evidence="11 12">
    <name type="scientific">Edaphobacter dinghuensis</name>
    <dbReference type="NCBI Taxonomy" id="1560005"/>
    <lineage>
        <taxon>Bacteria</taxon>
        <taxon>Pseudomonadati</taxon>
        <taxon>Acidobacteriota</taxon>
        <taxon>Terriglobia</taxon>
        <taxon>Terriglobales</taxon>
        <taxon>Acidobacteriaceae</taxon>
        <taxon>Edaphobacter</taxon>
    </lineage>
</organism>
<evidence type="ECO:0000256" key="5">
    <source>
        <dbReference type="ARBA" id="ARBA00022692"/>
    </source>
</evidence>
<keyword evidence="5 9" id="KW-0812">Transmembrane</keyword>
<reference evidence="11" key="2">
    <citation type="submission" date="2020-09" db="EMBL/GenBank/DDBJ databases">
        <authorList>
            <person name="Sun Q."/>
            <person name="Zhou Y."/>
        </authorList>
    </citation>
    <scope>NUCLEOTIDE SEQUENCE</scope>
    <source>
        <strain evidence="11">CGMCC 1.12997</strain>
    </source>
</reference>
<sequence>MAVLSGILQVLPFPIAGPTPLWRTAFCWVALLPLLCALLANNKEGNPLRLYEGAILGYLCGFVWYLGNCYWIYQTMYLYGGLAKPIAAGILVLFCLYLGLYHALFGMLVTACRRLGRQLTLVLIPFIWVAVELARARITGFPWDQLGVAQVDNSLLAHLAPIAGVYGLSFIIVAVNVLWLICIRVRERRFTRLAFTVGGVAIILLYLVALRHLQPPAHLATSARATLLQENLAVGSERVGPEPSLDELIDSFSQLSLHPPRSRCNGIPELSSTTCIVFASPPQSVQETAPPTPANLIVWPEAPAPFAEEDPRFRLGMSSLARAANAPVIVDDLGTTRSSNPTASKVYDRFNSASFLTPDGAFAGRYDKMHLVPFGEYVPFKSLFFFAGDLLAEAGDLSAGAHRTVFTYDGHSYGTFICYESTFADEVRLFVLKGADVLVNISDDGWYGDTSAPWQHLNMVRMRAIENHRWVLRSTNTGVTAVIDPYGRVTAAAPRHIRTALYAGFGYEHDITFYTKHGDLFAYLCALITTLAFVYSFRRKIN</sequence>
<comment type="pathway">
    <text evidence="9">Protein modification; lipoprotein biosynthesis (N-acyl transfer).</text>
</comment>
<evidence type="ECO:0000256" key="7">
    <source>
        <dbReference type="ARBA" id="ARBA00023136"/>
    </source>
</evidence>
<comment type="subcellular location">
    <subcellularLocation>
        <location evidence="1 9">Cell membrane</location>
        <topology evidence="1 9">Multi-pass membrane protein</topology>
    </subcellularLocation>
</comment>
<evidence type="ECO:0000256" key="9">
    <source>
        <dbReference type="HAMAP-Rule" id="MF_01148"/>
    </source>
</evidence>
<reference evidence="11" key="1">
    <citation type="journal article" date="2014" name="Int. J. Syst. Evol. Microbiol.">
        <title>Complete genome sequence of Corynebacterium casei LMG S-19264T (=DSM 44701T), isolated from a smear-ripened cheese.</title>
        <authorList>
            <consortium name="US DOE Joint Genome Institute (JGI-PGF)"/>
            <person name="Walter F."/>
            <person name="Albersmeier A."/>
            <person name="Kalinowski J."/>
            <person name="Ruckert C."/>
        </authorList>
    </citation>
    <scope>NUCLEOTIDE SEQUENCE</scope>
    <source>
        <strain evidence="11">CGMCC 1.12997</strain>
    </source>
</reference>
<dbReference type="PANTHER" id="PTHR38686:SF1">
    <property type="entry name" value="APOLIPOPROTEIN N-ACYLTRANSFERASE"/>
    <property type="match status" value="1"/>
</dbReference>
<dbReference type="Gene3D" id="3.60.110.10">
    <property type="entry name" value="Carbon-nitrogen hydrolase"/>
    <property type="match status" value="1"/>
</dbReference>
<dbReference type="Pfam" id="PF20154">
    <property type="entry name" value="LNT_N"/>
    <property type="match status" value="1"/>
</dbReference>
<keyword evidence="4 9" id="KW-0808">Transferase</keyword>
<comment type="catalytic activity">
    <reaction evidence="9">
        <text>N-terminal S-1,2-diacyl-sn-glyceryl-L-cysteinyl-[lipoprotein] + a glycerophospholipid = N-acyl-S-1,2-diacyl-sn-glyceryl-L-cysteinyl-[lipoprotein] + a 2-acyl-sn-glycero-3-phospholipid + H(+)</text>
        <dbReference type="Rhea" id="RHEA:48228"/>
        <dbReference type="Rhea" id="RHEA-COMP:14681"/>
        <dbReference type="Rhea" id="RHEA-COMP:14684"/>
        <dbReference type="ChEBI" id="CHEBI:15378"/>
        <dbReference type="ChEBI" id="CHEBI:136912"/>
        <dbReference type="ChEBI" id="CHEBI:140656"/>
        <dbReference type="ChEBI" id="CHEBI:140657"/>
        <dbReference type="ChEBI" id="CHEBI:140660"/>
        <dbReference type="EC" id="2.3.1.269"/>
    </reaction>
</comment>
<feature type="transmembrane region" description="Helical" evidence="9">
    <location>
        <begin position="53"/>
        <end position="73"/>
    </location>
</feature>
<evidence type="ECO:0000313" key="11">
    <source>
        <dbReference type="EMBL" id="GGG80106.1"/>
    </source>
</evidence>
<evidence type="ECO:0000256" key="3">
    <source>
        <dbReference type="ARBA" id="ARBA00022475"/>
    </source>
</evidence>
<evidence type="ECO:0000256" key="2">
    <source>
        <dbReference type="ARBA" id="ARBA00010065"/>
    </source>
</evidence>
<dbReference type="InterPro" id="IPR004563">
    <property type="entry name" value="Apolipo_AcylTrfase"/>
</dbReference>
<dbReference type="InterPro" id="IPR045378">
    <property type="entry name" value="LNT_N"/>
</dbReference>
<dbReference type="EMBL" id="BMGT01000003">
    <property type="protein sequence ID" value="GGG80106.1"/>
    <property type="molecule type" value="Genomic_DNA"/>
</dbReference>
<comment type="function">
    <text evidence="9">Catalyzes the phospholipid dependent N-acylation of the N-terminal cysteine of apolipoprotein, the last step in lipoprotein maturation.</text>
</comment>
<keyword evidence="6 9" id="KW-1133">Transmembrane helix</keyword>
<dbReference type="NCBIfam" id="TIGR00546">
    <property type="entry name" value="lnt"/>
    <property type="match status" value="1"/>
</dbReference>
<evidence type="ECO:0000313" key="12">
    <source>
        <dbReference type="Proteomes" id="UP000647241"/>
    </source>
</evidence>
<dbReference type="InterPro" id="IPR036526">
    <property type="entry name" value="C-N_Hydrolase_sf"/>
</dbReference>
<proteinExistence type="inferred from homology"/>
<feature type="transmembrane region" description="Helical" evidence="9">
    <location>
        <begin position="158"/>
        <end position="181"/>
    </location>
</feature>
<comment type="caution">
    <text evidence="11">The sequence shown here is derived from an EMBL/GenBank/DDBJ whole genome shotgun (WGS) entry which is preliminary data.</text>
</comment>
<dbReference type="AlphaFoldDB" id="A0A917M5Z5"/>
<dbReference type="PANTHER" id="PTHR38686">
    <property type="entry name" value="APOLIPOPROTEIN N-ACYLTRANSFERASE"/>
    <property type="match status" value="1"/>
</dbReference>
<dbReference type="PROSITE" id="PS50263">
    <property type="entry name" value="CN_HYDROLASE"/>
    <property type="match status" value="1"/>
</dbReference>
<keyword evidence="3 9" id="KW-1003">Cell membrane</keyword>
<dbReference type="CDD" id="cd07571">
    <property type="entry name" value="ALP_N-acyl_transferase"/>
    <property type="match status" value="1"/>
</dbReference>
<feature type="transmembrane region" description="Helical" evidence="9">
    <location>
        <begin position="20"/>
        <end position="41"/>
    </location>
</feature>
<keyword evidence="12" id="KW-1185">Reference proteome</keyword>
<dbReference type="HAMAP" id="MF_01148">
    <property type="entry name" value="Lnt"/>
    <property type="match status" value="1"/>
</dbReference>
<accession>A0A917M5Z5</accession>
<keyword evidence="8 9" id="KW-0012">Acyltransferase</keyword>
<dbReference type="GO" id="GO:0016410">
    <property type="term" value="F:N-acyltransferase activity"/>
    <property type="evidence" value="ECO:0007669"/>
    <property type="project" value="UniProtKB-UniRule"/>
</dbReference>
<dbReference type="Proteomes" id="UP000647241">
    <property type="component" value="Unassembled WGS sequence"/>
</dbReference>
<dbReference type="GO" id="GO:0005886">
    <property type="term" value="C:plasma membrane"/>
    <property type="evidence" value="ECO:0007669"/>
    <property type="project" value="UniProtKB-SubCell"/>
</dbReference>